<feature type="chain" id="PRO_5025353861" description="Beta/gamma crystallin 'Greek key' domain-containing protein" evidence="1">
    <location>
        <begin position="19"/>
        <end position="141"/>
    </location>
</feature>
<proteinExistence type="predicted"/>
<reference evidence="2" key="1">
    <citation type="journal article" date="2020" name="Stud. Mycol.">
        <title>101 Dothideomycetes genomes: a test case for predicting lifestyles and emergence of pathogens.</title>
        <authorList>
            <person name="Haridas S."/>
            <person name="Albert R."/>
            <person name="Binder M."/>
            <person name="Bloem J."/>
            <person name="Labutti K."/>
            <person name="Salamov A."/>
            <person name="Andreopoulos B."/>
            <person name="Baker S."/>
            <person name="Barry K."/>
            <person name="Bills G."/>
            <person name="Bluhm B."/>
            <person name="Cannon C."/>
            <person name="Castanera R."/>
            <person name="Culley D."/>
            <person name="Daum C."/>
            <person name="Ezra D."/>
            <person name="Gonzalez J."/>
            <person name="Henrissat B."/>
            <person name="Kuo A."/>
            <person name="Liang C."/>
            <person name="Lipzen A."/>
            <person name="Lutzoni F."/>
            <person name="Magnuson J."/>
            <person name="Mondo S."/>
            <person name="Nolan M."/>
            <person name="Ohm R."/>
            <person name="Pangilinan J."/>
            <person name="Park H.-J."/>
            <person name="Ramirez L."/>
            <person name="Alfaro M."/>
            <person name="Sun H."/>
            <person name="Tritt A."/>
            <person name="Yoshinaga Y."/>
            <person name="Zwiers L.-H."/>
            <person name="Turgeon B."/>
            <person name="Goodwin S."/>
            <person name="Spatafora J."/>
            <person name="Crous P."/>
            <person name="Grigoriev I."/>
        </authorList>
    </citation>
    <scope>NUCLEOTIDE SEQUENCE</scope>
    <source>
        <strain evidence="2">CBS 627.86</strain>
    </source>
</reference>
<sequence length="141" mass="15072">MARMLLLALSYLFALTNGLPTTPSRTFSRAEQPTPFTNADTVRVTLCTDINWAGTCTDIYTTPGGSPSTCKVLDGTASSIGPMEGVRCVFYRTDNCDPIPGPSGGALPLTFPGLGNLFSVPGQENPNWNDAVRSFNCFRLS</sequence>
<accession>A0A6A5ZB38</accession>
<dbReference type="OrthoDB" id="2910287at2759"/>
<dbReference type="Proteomes" id="UP000799770">
    <property type="component" value="Unassembled WGS sequence"/>
</dbReference>
<feature type="signal peptide" evidence="1">
    <location>
        <begin position="1"/>
        <end position="18"/>
    </location>
</feature>
<evidence type="ECO:0000313" key="3">
    <source>
        <dbReference type="Proteomes" id="UP000799770"/>
    </source>
</evidence>
<dbReference type="EMBL" id="ML977322">
    <property type="protein sequence ID" value="KAF2115608.1"/>
    <property type="molecule type" value="Genomic_DNA"/>
</dbReference>
<dbReference type="AlphaFoldDB" id="A0A6A5ZB38"/>
<keyword evidence="1" id="KW-0732">Signal</keyword>
<name>A0A6A5ZB38_9PLEO</name>
<protein>
    <recommendedName>
        <fullName evidence="4">Beta/gamma crystallin 'Greek key' domain-containing protein</fullName>
    </recommendedName>
</protein>
<evidence type="ECO:0000256" key="1">
    <source>
        <dbReference type="SAM" id="SignalP"/>
    </source>
</evidence>
<organism evidence="2 3">
    <name type="scientific">Lophiotrema nucula</name>
    <dbReference type="NCBI Taxonomy" id="690887"/>
    <lineage>
        <taxon>Eukaryota</taxon>
        <taxon>Fungi</taxon>
        <taxon>Dikarya</taxon>
        <taxon>Ascomycota</taxon>
        <taxon>Pezizomycotina</taxon>
        <taxon>Dothideomycetes</taxon>
        <taxon>Pleosporomycetidae</taxon>
        <taxon>Pleosporales</taxon>
        <taxon>Lophiotremataceae</taxon>
        <taxon>Lophiotrema</taxon>
    </lineage>
</organism>
<keyword evidence="3" id="KW-1185">Reference proteome</keyword>
<gene>
    <name evidence="2" type="ORF">BDV96DRAFT_53346</name>
</gene>
<evidence type="ECO:0008006" key="4">
    <source>
        <dbReference type="Google" id="ProtNLM"/>
    </source>
</evidence>
<evidence type="ECO:0000313" key="2">
    <source>
        <dbReference type="EMBL" id="KAF2115608.1"/>
    </source>
</evidence>